<dbReference type="OrthoDB" id="9795306at2"/>
<name>A0A286NVC8_9BACT</name>
<dbReference type="PANTHER" id="PTHR33990:SF1">
    <property type="entry name" value="PROTEIN YJDN"/>
    <property type="match status" value="1"/>
</dbReference>
<dbReference type="CDD" id="cd06588">
    <property type="entry name" value="PhnB_like"/>
    <property type="match status" value="1"/>
</dbReference>
<dbReference type="InterPro" id="IPR029068">
    <property type="entry name" value="Glyas_Bleomycin-R_OHBP_Dase"/>
</dbReference>
<reference evidence="2 3" key="1">
    <citation type="submission" date="2017-06" db="EMBL/GenBank/DDBJ databases">
        <authorList>
            <person name="Kim H.J."/>
            <person name="Triplett B.A."/>
        </authorList>
    </citation>
    <scope>NUCLEOTIDE SEQUENCE [LARGE SCALE GENOMIC DNA]</scope>
    <source>
        <strain evidence="2 3">DSM 14713</strain>
    </source>
</reference>
<proteinExistence type="predicted"/>
<evidence type="ECO:0000313" key="3">
    <source>
        <dbReference type="Proteomes" id="UP000217289"/>
    </source>
</evidence>
<protein>
    <recommendedName>
        <fullName evidence="1">Glyoxalase/fosfomycin resistance/dioxygenase domain-containing protein</fullName>
    </recommendedName>
</protein>
<dbReference type="AlphaFoldDB" id="A0A286NVC8"/>
<dbReference type="Pfam" id="PF00903">
    <property type="entry name" value="Glyoxalase"/>
    <property type="match status" value="1"/>
</dbReference>
<dbReference type="Proteomes" id="UP000217289">
    <property type="component" value="Chromosome"/>
</dbReference>
<feature type="domain" description="Glyoxalase/fosfomycin resistance/dioxygenase" evidence="1">
    <location>
        <begin position="11"/>
        <end position="132"/>
    </location>
</feature>
<evidence type="ECO:0000313" key="2">
    <source>
        <dbReference type="EMBL" id="ATB27079.1"/>
    </source>
</evidence>
<dbReference type="RefSeq" id="WP_095975932.1">
    <property type="nucleotide sequence ID" value="NZ_CP022163.1"/>
</dbReference>
<dbReference type="Gene3D" id="3.10.180.10">
    <property type="entry name" value="2,3-Dihydroxybiphenyl 1,2-Dioxygenase, domain 1"/>
    <property type="match status" value="1"/>
</dbReference>
<dbReference type="PANTHER" id="PTHR33990">
    <property type="entry name" value="PROTEIN YJDN-RELATED"/>
    <property type="match status" value="1"/>
</dbReference>
<keyword evidence="3" id="KW-1185">Reference proteome</keyword>
<dbReference type="SUPFAM" id="SSF54593">
    <property type="entry name" value="Glyoxalase/Bleomycin resistance protein/Dihydroxybiphenyl dioxygenase"/>
    <property type="match status" value="1"/>
</dbReference>
<dbReference type="EMBL" id="CP022163">
    <property type="protein sequence ID" value="ATB27079.1"/>
    <property type="molecule type" value="Genomic_DNA"/>
</dbReference>
<evidence type="ECO:0000259" key="1">
    <source>
        <dbReference type="Pfam" id="PF00903"/>
    </source>
</evidence>
<dbReference type="InterPro" id="IPR004360">
    <property type="entry name" value="Glyas_Fos-R_dOase_dom"/>
</dbReference>
<gene>
    <name evidence="2" type="ORF">MEBOL_000514</name>
</gene>
<dbReference type="InterPro" id="IPR028973">
    <property type="entry name" value="PhnB-like"/>
</dbReference>
<dbReference type="KEGG" id="mbd:MEBOL_000514"/>
<organism evidence="2 3">
    <name type="scientific">Melittangium boletus DSM 14713</name>
    <dbReference type="NCBI Taxonomy" id="1294270"/>
    <lineage>
        <taxon>Bacteria</taxon>
        <taxon>Pseudomonadati</taxon>
        <taxon>Myxococcota</taxon>
        <taxon>Myxococcia</taxon>
        <taxon>Myxococcales</taxon>
        <taxon>Cystobacterineae</taxon>
        <taxon>Archangiaceae</taxon>
        <taxon>Melittangium</taxon>
    </lineage>
</organism>
<accession>A0A286NVC8</accession>
<sequence>MTIKAATPYFILNGRVEQAIALYQRALDAKIETMQRFGDVDQSCPAAMKSRVMHAALRVGDALLMMSDGPNDGAPPQTGSVSVALDLDDPEQARRCFDALATNGKLIQPLIDAPWGGLFGVVCDEFGISWMFNSARVKAT</sequence>